<dbReference type="InterPro" id="IPR014710">
    <property type="entry name" value="RmlC-like_jellyroll"/>
</dbReference>
<accession>N9XJX1</accession>
<dbReference type="HOGENOM" id="CLU_075053_3_2_9"/>
<proteinExistence type="predicted"/>
<dbReference type="Pfam" id="PF13545">
    <property type="entry name" value="HTH_Crp_2"/>
    <property type="match status" value="1"/>
</dbReference>
<dbReference type="InterPro" id="IPR000595">
    <property type="entry name" value="cNMP-bd_dom"/>
</dbReference>
<reference evidence="6 7" key="1">
    <citation type="submission" date="2013-01" db="EMBL/GenBank/DDBJ databases">
        <title>The Genome Sequence of Clostridium colicanis 209318.</title>
        <authorList>
            <consortium name="The Broad Institute Genome Sequencing Platform"/>
            <person name="Earl A."/>
            <person name="Ward D."/>
            <person name="Feldgarden M."/>
            <person name="Gevers D."/>
            <person name="Courvalin P."/>
            <person name="Lambert T."/>
            <person name="Walker B."/>
            <person name="Young S.K."/>
            <person name="Zeng Q."/>
            <person name="Gargeya S."/>
            <person name="Fitzgerald M."/>
            <person name="Haas B."/>
            <person name="Abouelleil A."/>
            <person name="Alvarado L."/>
            <person name="Arachchi H.M."/>
            <person name="Berlin A.M."/>
            <person name="Chapman S.B."/>
            <person name="Dewar J."/>
            <person name="Goldberg J."/>
            <person name="Griggs A."/>
            <person name="Gujja S."/>
            <person name="Hansen M."/>
            <person name="Howarth C."/>
            <person name="Imamovic A."/>
            <person name="Larimer J."/>
            <person name="McCowan C."/>
            <person name="Murphy C."/>
            <person name="Neiman D."/>
            <person name="Pearson M."/>
            <person name="Priest M."/>
            <person name="Roberts A."/>
            <person name="Saif S."/>
            <person name="Shea T."/>
            <person name="Sisk P."/>
            <person name="Sykes S."/>
            <person name="Wortman J."/>
            <person name="Nusbaum C."/>
            <person name="Birren B."/>
        </authorList>
    </citation>
    <scope>NUCLEOTIDE SEQUENCE [LARGE SCALE GENOMIC DNA]</scope>
    <source>
        <strain evidence="6 7">209318</strain>
    </source>
</reference>
<dbReference type="EMBL" id="AGYT01000019">
    <property type="protein sequence ID" value="ENZ00003.1"/>
    <property type="molecule type" value="Genomic_DNA"/>
</dbReference>
<dbReference type="SMART" id="SM00100">
    <property type="entry name" value="cNMP"/>
    <property type="match status" value="1"/>
</dbReference>
<evidence type="ECO:0000313" key="7">
    <source>
        <dbReference type="Proteomes" id="UP000013097"/>
    </source>
</evidence>
<name>N9XJX1_9CLOT</name>
<evidence type="ECO:0000259" key="5">
    <source>
        <dbReference type="PROSITE" id="PS51063"/>
    </source>
</evidence>
<dbReference type="Gene3D" id="1.10.10.10">
    <property type="entry name" value="Winged helix-like DNA-binding domain superfamily/Winged helix DNA-binding domain"/>
    <property type="match status" value="1"/>
</dbReference>
<dbReference type="GO" id="GO:0005829">
    <property type="term" value="C:cytosol"/>
    <property type="evidence" value="ECO:0007669"/>
    <property type="project" value="TreeGrafter"/>
</dbReference>
<keyword evidence="1" id="KW-0805">Transcription regulation</keyword>
<dbReference type="PATRIC" id="fig|999411.4.peg.3052"/>
<protein>
    <recommendedName>
        <fullName evidence="8">Crp/Fnr family transcriptional regulator</fullName>
    </recommendedName>
</protein>
<evidence type="ECO:0000256" key="2">
    <source>
        <dbReference type="ARBA" id="ARBA00023125"/>
    </source>
</evidence>
<dbReference type="InterPro" id="IPR018490">
    <property type="entry name" value="cNMP-bd_dom_sf"/>
</dbReference>
<dbReference type="InterPro" id="IPR036388">
    <property type="entry name" value="WH-like_DNA-bd_sf"/>
</dbReference>
<dbReference type="InterPro" id="IPR050397">
    <property type="entry name" value="Env_Response_Regulators"/>
</dbReference>
<dbReference type="Proteomes" id="UP000013097">
    <property type="component" value="Unassembled WGS sequence"/>
</dbReference>
<evidence type="ECO:0000256" key="1">
    <source>
        <dbReference type="ARBA" id="ARBA00023015"/>
    </source>
</evidence>
<gene>
    <name evidence="6" type="ORF">HMPREF1092_03139</name>
</gene>
<dbReference type="Pfam" id="PF00027">
    <property type="entry name" value="cNMP_binding"/>
    <property type="match status" value="1"/>
</dbReference>
<evidence type="ECO:0008006" key="8">
    <source>
        <dbReference type="Google" id="ProtNLM"/>
    </source>
</evidence>
<keyword evidence="7" id="KW-1185">Reference proteome</keyword>
<dbReference type="PROSITE" id="PS51063">
    <property type="entry name" value="HTH_CRP_2"/>
    <property type="match status" value="1"/>
</dbReference>
<dbReference type="GO" id="GO:0003700">
    <property type="term" value="F:DNA-binding transcription factor activity"/>
    <property type="evidence" value="ECO:0007669"/>
    <property type="project" value="TreeGrafter"/>
</dbReference>
<dbReference type="GO" id="GO:0003677">
    <property type="term" value="F:DNA binding"/>
    <property type="evidence" value="ECO:0007669"/>
    <property type="project" value="UniProtKB-KW"/>
</dbReference>
<dbReference type="InterPro" id="IPR012318">
    <property type="entry name" value="HTH_CRP"/>
</dbReference>
<feature type="domain" description="HTH crp-type" evidence="5">
    <location>
        <begin position="156"/>
        <end position="229"/>
    </location>
</feature>
<organism evidence="6 7">
    <name type="scientific">Clostridium thermobutyricum</name>
    <dbReference type="NCBI Taxonomy" id="29372"/>
    <lineage>
        <taxon>Bacteria</taxon>
        <taxon>Bacillati</taxon>
        <taxon>Bacillota</taxon>
        <taxon>Clostridia</taxon>
        <taxon>Eubacteriales</taxon>
        <taxon>Clostridiaceae</taxon>
        <taxon>Clostridium</taxon>
    </lineage>
</organism>
<dbReference type="PANTHER" id="PTHR24567:SF28">
    <property type="entry name" value="LISTERIOLYSIN REGULATORY PROTEIN"/>
    <property type="match status" value="1"/>
</dbReference>
<keyword evidence="2" id="KW-0238">DNA-binding</keyword>
<dbReference type="AlphaFoldDB" id="N9XJX1"/>
<comment type="caution">
    <text evidence="6">The sequence shown here is derived from an EMBL/GenBank/DDBJ whole genome shotgun (WGS) entry which is preliminary data.</text>
</comment>
<dbReference type="SUPFAM" id="SSF51206">
    <property type="entry name" value="cAMP-binding domain-like"/>
    <property type="match status" value="1"/>
</dbReference>
<dbReference type="eggNOG" id="COG0664">
    <property type="taxonomic scope" value="Bacteria"/>
</dbReference>
<evidence type="ECO:0000313" key="6">
    <source>
        <dbReference type="EMBL" id="ENZ00003.1"/>
    </source>
</evidence>
<dbReference type="PANTHER" id="PTHR24567">
    <property type="entry name" value="CRP FAMILY TRANSCRIPTIONAL REGULATORY PROTEIN"/>
    <property type="match status" value="1"/>
</dbReference>
<dbReference type="PRINTS" id="PR00034">
    <property type="entry name" value="HTHCRP"/>
</dbReference>
<dbReference type="PROSITE" id="PS50042">
    <property type="entry name" value="CNMP_BINDING_3"/>
    <property type="match status" value="1"/>
</dbReference>
<dbReference type="InterPro" id="IPR036390">
    <property type="entry name" value="WH_DNA-bd_sf"/>
</dbReference>
<sequence>MQIKNNNKKVIFGSRENENHIFESLTLEELNGVIELRKHINLKKGEKLFLEGETIESIFIVSKGALKLIKSTSNGKEQIINILNSGDLAGEVNVFGKEKNSKVSAIAINDSEVFEINKSDLDKLINNNPSILIKLLNGLSNKVIHLQNLTANLSENNINSRIACMLLEFLDKYKSQEGEKISINLPINRGEMANYCGVTRETISRKLSSYEKEKIIKLKGKKLIILNKESLEGFIFKNK</sequence>
<dbReference type="RefSeq" id="WP_002599579.1">
    <property type="nucleotide sequence ID" value="NZ_KB850958.1"/>
</dbReference>
<dbReference type="SUPFAM" id="SSF46785">
    <property type="entry name" value="Winged helix' DNA-binding domain"/>
    <property type="match status" value="1"/>
</dbReference>
<keyword evidence="3" id="KW-0804">Transcription</keyword>
<evidence type="ECO:0000259" key="4">
    <source>
        <dbReference type="PROSITE" id="PS50042"/>
    </source>
</evidence>
<evidence type="ECO:0000256" key="3">
    <source>
        <dbReference type="ARBA" id="ARBA00023163"/>
    </source>
</evidence>
<dbReference type="SMART" id="SM00419">
    <property type="entry name" value="HTH_CRP"/>
    <property type="match status" value="1"/>
</dbReference>
<dbReference type="CDD" id="cd00038">
    <property type="entry name" value="CAP_ED"/>
    <property type="match status" value="1"/>
</dbReference>
<dbReference type="Gene3D" id="2.60.120.10">
    <property type="entry name" value="Jelly Rolls"/>
    <property type="match status" value="1"/>
</dbReference>
<feature type="domain" description="Cyclic nucleotide-binding" evidence="4">
    <location>
        <begin position="21"/>
        <end position="142"/>
    </location>
</feature>